<feature type="transmembrane region" description="Helical" evidence="2">
    <location>
        <begin position="51"/>
        <end position="69"/>
    </location>
</feature>
<proteinExistence type="predicted"/>
<gene>
    <name evidence="3" type="ORF">H1D24_33345</name>
</gene>
<organism evidence="3 4">
    <name type="scientific">Streptomyces himalayensis subsp. himalayensis</name>
    <dbReference type="NCBI Taxonomy" id="2756131"/>
    <lineage>
        <taxon>Bacteria</taxon>
        <taxon>Bacillati</taxon>
        <taxon>Actinomycetota</taxon>
        <taxon>Actinomycetes</taxon>
        <taxon>Kitasatosporales</taxon>
        <taxon>Streptomycetaceae</taxon>
        <taxon>Streptomyces</taxon>
        <taxon>Streptomyces himalayensis</taxon>
    </lineage>
</organism>
<dbReference type="Proteomes" id="UP000545761">
    <property type="component" value="Unassembled WGS sequence"/>
</dbReference>
<evidence type="ECO:0000313" key="3">
    <source>
        <dbReference type="EMBL" id="MBA2950539.1"/>
    </source>
</evidence>
<keyword evidence="2" id="KW-0472">Membrane</keyword>
<evidence type="ECO:0000313" key="4">
    <source>
        <dbReference type="Proteomes" id="UP000545761"/>
    </source>
</evidence>
<keyword evidence="2" id="KW-1133">Transmembrane helix</keyword>
<feature type="region of interest" description="Disordered" evidence="1">
    <location>
        <begin position="173"/>
        <end position="236"/>
    </location>
</feature>
<accession>A0A7W0ICU5</accession>
<feature type="transmembrane region" description="Helical" evidence="2">
    <location>
        <begin position="75"/>
        <end position="95"/>
    </location>
</feature>
<feature type="compositionally biased region" description="Basic residues" evidence="1">
    <location>
        <begin position="219"/>
        <end position="236"/>
    </location>
</feature>
<sequence>MSLLTNVFQTSKDSPDAVLSRRLEQSIGGAGYWVTRMPREAVHQLRKFQRCNIAAAAIAFITGILAWPLISHTSLLTACVALSVLAAIAALTIVAPQLTGLGERTEESIKLCGSYATIYGELLEAQQRMIEGSTEDAARAIEIIRQYENVTARNEALAFGRTSARPRLQLTATRGASDLPSQPGAFLLEPPSVRPELNAPKKIGKPRSETPSAQPARPSRPRKNGRKSKRRRRGRS</sequence>
<evidence type="ECO:0000256" key="1">
    <source>
        <dbReference type="SAM" id="MobiDB-lite"/>
    </source>
</evidence>
<evidence type="ECO:0000256" key="2">
    <source>
        <dbReference type="SAM" id="Phobius"/>
    </source>
</evidence>
<keyword evidence="2" id="KW-0812">Transmembrane</keyword>
<dbReference type="RefSeq" id="WP_181661469.1">
    <property type="nucleotide sequence ID" value="NZ_JACEHE010000029.1"/>
</dbReference>
<name>A0A7W0ICU5_9ACTN</name>
<reference evidence="3 4" key="1">
    <citation type="submission" date="2020-07" db="EMBL/GenBank/DDBJ databases">
        <title>Streptomyces isolated from Indian soil.</title>
        <authorList>
            <person name="Mandal S."/>
            <person name="Maiti P.K."/>
        </authorList>
    </citation>
    <scope>NUCLEOTIDE SEQUENCE [LARGE SCALE GENOMIC DNA]</scope>
    <source>
        <strain evidence="3 4">PSKA28</strain>
    </source>
</reference>
<evidence type="ECO:0008006" key="5">
    <source>
        <dbReference type="Google" id="ProtNLM"/>
    </source>
</evidence>
<protein>
    <recommendedName>
        <fullName evidence="5">SLATT domain-containing protein</fullName>
    </recommendedName>
</protein>
<comment type="caution">
    <text evidence="3">The sequence shown here is derived from an EMBL/GenBank/DDBJ whole genome shotgun (WGS) entry which is preliminary data.</text>
</comment>
<dbReference type="AlphaFoldDB" id="A0A7W0ICU5"/>
<dbReference type="EMBL" id="JACEHE010000029">
    <property type="protein sequence ID" value="MBA2950539.1"/>
    <property type="molecule type" value="Genomic_DNA"/>
</dbReference>